<proteinExistence type="predicted"/>
<evidence type="ECO:0000259" key="1">
    <source>
        <dbReference type="Pfam" id="PF13622"/>
    </source>
</evidence>
<dbReference type="Gene3D" id="2.40.160.210">
    <property type="entry name" value="Acyl-CoA thioesterase, double hotdog domain"/>
    <property type="match status" value="1"/>
</dbReference>
<dbReference type="InterPro" id="IPR049450">
    <property type="entry name" value="ACOT8-like_C"/>
</dbReference>
<feature type="domain" description="Acyl-CoA thioesterase-like C-terminal" evidence="2">
    <location>
        <begin position="139"/>
        <end position="277"/>
    </location>
</feature>
<dbReference type="Pfam" id="PF20789">
    <property type="entry name" value="4HBT_3C"/>
    <property type="match status" value="1"/>
</dbReference>
<dbReference type="KEGG" id="mela:C6568_05345"/>
<dbReference type="SUPFAM" id="SSF54637">
    <property type="entry name" value="Thioesterase/thiol ester dehydrase-isomerase"/>
    <property type="match status" value="2"/>
</dbReference>
<dbReference type="InterPro" id="IPR052389">
    <property type="entry name" value="Sec_Metab_Biosynth-Assoc"/>
</dbReference>
<sequence>MQTSTSTAHPLDEALALAPGDAPGHFTGQTTQAYWNMVGPYGGLTAATMLAAVLRHPDVLGEPVALTVNFAAAVTEGPFTVEATPVRTNRSTQHWVVSVLQSPAEGGAPQVTTTATVLMAERRETWSAADTPMPQVPPPADCEPAPPIFPVQWLRRYEMRPVRGMLPQEWDGSERDSLTQLWMRDAPARALDFPALAALADVFFPRVWRRRALRVPAGTVSMTVYFHAGSEMLARTGSGYLLGQARAQEFRNGFFDQAAQLWSESGELLATTHQIVYYKE</sequence>
<dbReference type="InterPro" id="IPR042171">
    <property type="entry name" value="Acyl-CoA_hotdog"/>
</dbReference>
<dbReference type="OrthoDB" id="4370297at2"/>
<gene>
    <name evidence="3" type="ORF">C6568_05345</name>
</gene>
<dbReference type="PANTHER" id="PTHR38110:SF1">
    <property type="entry name" value="THIOESTERASE DOMAIN-CONTAINING PROTEIN"/>
    <property type="match status" value="1"/>
</dbReference>
<organism evidence="3 4">
    <name type="scientific">Melaminivora suipulveris</name>
    <dbReference type="NCBI Taxonomy" id="2109913"/>
    <lineage>
        <taxon>Bacteria</taxon>
        <taxon>Pseudomonadati</taxon>
        <taxon>Pseudomonadota</taxon>
        <taxon>Betaproteobacteria</taxon>
        <taxon>Burkholderiales</taxon>
        <taxon>Comamonadaceae</taxon>
        <taxon>Melaminivora</taxon>
    </lineage>
</organism>
<dbReference type="Pfam" id="PF13622">
    <property type="entry name" value="4HBT_3"/>
    <property type="match status" value="1"/>
</dbReference>
<dbReference type="InterPro" id="IPR049449">
    <property type="entry name" value="TesB_ACOT8-like_N"/>
</dbReference>
<dbReference type="InterPro" id="IPR029069">
    <property type="entry name" value="HotDog_dom_sf"/>
</dbReference>
<evidence type="ECO:0000313" key="3">
    <source>
        <dbReference type="EMBL" id="AVO50966.1"/>
    </source>
</evidence>
<reference evidence="3 4" key="1">
    <citation type="submission" date="2018-03" db="EMBL/GenBank/DDBJ databases">
        <title>Genome sequencing of Melaminivora sp.</title>
        <authorList>
            <person name="Kim S.-J."/>
            <person name="Heo J."/>
            <person name="Ahn J.-H."/>
            <person name="Kwon S.-W."/>
        </authorList>
    </citation>
    <scope>NUCLEOTIDE SEQUENCE [LARGE SCALE GENOMIC DNA]</scope>
    <source>
        <strain evidence="3 4">SC2-9</strain>
    </source>
</reference>
<protein>
    <submittedName>
        <fullName evidence="3">Acyl-CoA thioesterase</fullName>
    </submittedName>
</protein>
<feature type="domain" description="Acyl-CoA thioesterase-like N-terminal HotDog" evidence="1">
    <location>
        <begin position="32"/>
        <end position="117"/>
    </location>
</feature>
<dbReference type="EMBL" id="CP027667">
    <property type="protein sequence ID" value="AVO50966.1"/>
    <property type="molecule type" value="Genomic_DNA"/>
</dbReference>
<evidence type="ECO:0000313" key="4">
    <source>
        <dbReference type="Proteomes" id="UP000237925"/>
    </source>
</evidence>
<name>A0A2R3QGT9_9BURK</name>
<evidence type="ECO:0000259" key="2">
    <source>
        <dbReference type="Pfam" id="PF20789"/>
    </source>
</evidence>
<dbReference type="PANTHER" id="PTHR38110">
    <property type="entry name" value="CHROMOSOME 23, WHOLE GENOME SHOTGUN SEQUENCE"/>
    <property type="match status" value="1"/>
</dbReference>
<accession>A0A2R3QGT9</accession>
<dbReference type="Proteomes" id="UP000237925">
    <property type="component" value="Chromosome"/>
</dbReference>
<dbReference type="AlphaFoldDB" id="A0A2R3QGT9"/>
<keyword evidence="4" id="KW-1185">Reference proteome</keyword>